<feature type="signal peptide" evidence="1">
    <location>
        <begin position="1"/>
        <end position="30"/>
    </location>
</feature>
<dbReference type="InterPro" id="IPR013106">
    <property type="entry name" value="Ig_V-set"/>
</dbReference>
<dbReference type="Proteomes" id="UP000694701">
    <property type="component" value="Unplaced"/>
</dbReference>
<dbReference type="SMART" id="SM00409">
    <property type="entry name" value="IG"/>
    <property type="match status" value="1"/>
</dbReference>
<sequence>MYFFKMALTRLHLTFILVIIGLLSSSTVSSDQPIPKKVMKGESVELETQNNLSFDHFEWIKDKSEIVVSYDSKTGNIVSSHERVDFNKQTLSLTIKNTQETDSGLYTARASGESDTIISLYIVTVVGTRSQGSTTESISLTWIIFLFHLGAIMI</sequence>
<feature type="domain" description="Immunoglobulin" evidence="2">
    <location>
        <begin position="33"/>
        <end position="126"/>
    </location>
</feature>
<keyword evidence="1" id="KW-0732">Signal</keyword>
<dbReference type="PANTHER" id="PTHR21063">
    <property type="entry name" value="LFA-3"/>
    <property type="match status" value="1"/>
</dbReference>
<dbReference type="AlphaFoldDB" id="A0A8C2Q8P2"/>
<dbReference type="PANTHER" id="PTHR21063:SF4">
    <property type="entry name" value="CD48 ANTIGEN-RELATED"/>
    <property type="match status" value="1"/>
</dbReference>
<dbReference type="Ensembl" id="ENSCCRT00020124838.1">
    <property type="protein sequence ID" value="ENSCCRP00020114437.1"/>
    <property type="gene ID" value="ENSCCRG00020051748.1"/>
</dbReference>
<dbReference type="InterPro" id="IPR003599">
    <property type="entry name" value="Ig_sub"/>
</dbReference>
<proteinExistence type="predicted"/>
<organism evidence="3 4">
    <name type="scientific">Cyprinus carpio</name>
    <name type="common">Common carp</name>
    <dbReference type="NCBI Taxonomy" id="7962"/>
    <lineage>
        <taxon>Eukaryota</taxon>
        <taxon>Metazoa</taxon>
        <taxon>Chordata</taxon>
        <taxon>Craniata</taxon>
        <taxon>Vertebrata</taxon>
        <taxon>Euteleostomi</taxon>
        <taxon>Actinopterygii</taxon>
        <taxon>Neopterygii</taxon>
        <taxon>Teleostei</taxon>
        <taxon>Ostariophysi</taxon>
        <taxon>Cypriniformes</taxon>
        <taxon>Cyprinidae</taxon>
        <taxon>Cyprininae</taxon>
        <taxon>Cyprinus</taxon>
    </lineage>
</organism>
<evidence type="ECO:0000256" key="1">
    <source>
        <dbReference type="SAM" id="SignalP"/>
    </source>
</evidence>
<accession>A0A8C2Q8P2</accession>
<name>A0A8C2Q8P2_CYPCA</name>
<dbReference type="InterPro" id="IPR013783">
    <property type="entry name" value="Ig-like_fold"/>
</dbReference>
<protein>
    <recommendedName>
        <fullName evidence="2">Immunoglobulin domain-containing protein</fullName>
    </recommendedName>
</protein>
<dbReference type="SUPFAM" id="SSF48726">
    <property type="entry name" value="Immunoglobulin"/>
    <property type="match status" value="1"/>
</dbReference>
<dbReference type="InterPro" id="IPR036179">
    <property type="entry name" value="Ig-like_dom_sf"/>
</dbReference>
<feature type="chain" id="PRO_5034666409" description="Immunoglobulin domain-containing protein" evidence="1">
    <location>
        <begin position="31"/>
        <end position="154"/>
    </location>
</feature>
<evidence type="ECO:0000259" key="2">
    <source>
        <dbReference type="SMART" id="SM00409"/>
    </source>
</evidence>
<dbReference type="Gene3D" id="2.60.40.10">
    <property type="entry name" value="Immunoglobulins"/>
    <property type="match status" value="1"/>
</dbReference>
<dbReference type="Pfam" id="PF07686">
    <property type="entry name" value="V-set"/>
    <property type="match status" value="1"/>
</dbReference>
<evidence type="ECO:0000313" key="3">
    <source>
        <dbReference type="Ensembl" id="ENSCCRP00020114437.1"/>
    </source>
</evidence>
<evidence type="ECO:0000313" key="4">
    <source>
        <dbReference type="Proteomes" id="UP000694701"/>
    </source>
</evidence>
<reference evidence="3" key="1">
    <citation type="submission" date="2025-08" db="UniProtKB">
        <authorList>
            <consortium name="Ensembl"/>
        </authorList>
    </citation>
    <scope>IDENTIFICATION</scope>
</reference>